<dbReference type="Proteomes" id="UP000036923">
    <property type="component" value="Unassembled WGS sequence"/>
</dbReference>
<reference evidence="3" key="1">
    <citation type="submission" date="2015-07" db="EMBL/GenBank/DDBJ databases">
        <title>Near-Complete Genome Sequence of the Cellulolytic Bacterium Bacteroides (Pseudobacteroides) cellulosolvens ATCC 35603.</title>
        <authorList>
            <person name="Dassa B."/>
            <person name="Utturkar S.M."/>
            <person name="Klingeman D.M."/>
            <person name="Hurt R.A."/>
            <person name="Keller M."/>
            <person name="Xu J."/>
            <person name="Reddy Y.H.K."/>
            <person name="Borovok I."/>
            <person name="Grinberg I.R."/>
            <person name="Lamed R."/>
            <person name="Zhivin O."/>
            <person name="Bayer E.A."/>
            <person name="Brown S.D."/>
        </authorList>
    </citation>
    <scope>NUCLEOTIDE SEQUENCE [LARGE SCALE GENOMIC DNA]</scope>
    <source>
        <strain evidence="3">DSM 2933</strain>
    </source>
</reference>
<dbReference type="InterPro" id="IPR013022">
    <property type="entry name" value="Xyl_isomerase-like_TIM-brl"/>
</dbReference>
<evidence type="ECO:0000313" key="3">
    <source>
        <dbReference type="Proteomes" id="UP000036923"/>
    </source>
</evidence>
<feature type="domain" description="Xylose isomerase-like TIM barrel" evidence="1">
    <location>
        <begin position="78"/>
        <end position="236"/>
    </location>
</feature>
<protein>
    <recommendedName>
        <fullName evidence="1">Xylose isomerase-like TIM barrel domain-containing protein</fullName>
    </recommendedName>
</protein>
<sequence>MISLGRNTRWFNKFIDEVEFCKNNGFDFLQVWYDSKGFSLEKDPYPLDTIKSVGFPSIIHALLDINEIVDLAPQLLDILLYLEHNEIIIHPVCKSEEINKESIKKLTEKMSYMTEFFVPERITVYLENNSRLDPIFHSCSEIEYVFSKIPALEFLIDIAHIDSYDHLRHMVKIKMPKVLHISDRQLEKVHEHLPLGDGNIDFKYIFDDILKDFEGKAIFEIPESDKIILKSKRIFKSILNRRMQEPCGSGF</sequence>
<dbReference type="AlphaFoldDB" id="A0A0L6JKS3"/>
<evidence type="ECO:0000313" key="2">
    <source>
        <dbReference type="EMBL" id="KNY26389.1"/>
    </source>
</evidence>
<dbReference type="Gene3D" id="3.20.20.150">
    <property type="entry name" value="Divalent-metal-dependent TIM barrel enzymes"/>
    <property type="match status" value="1"/>
</dbReference>
<dbReference type="RefSeq" id="WP_036941419.1">
    <property type="nucleotide sequence ID" value="NZ_JQKC01000015.1"/>
</dbReference>
<name>A0A0L6JKS3_9FIRM</name>
<evidence type="ECO:0000259" key="1">
    <source>
        <dbReference type="Pfam" id="PF01261"/>
    </source>
</evidence>
<dbReference type="SUPFAM" id="SSF51658">
    <property type="entry name" value="Xylose isomerase-like"/>
    <property type="match status" value="1"/>
</dbReference>
<dbReference type="EMBL" id="LGTC01000001">
    <property type="protein sequence ID" value="KNY26389.1"/>
    <property type="molecule type" value="Genomic_DNA"/>
</dbReference>
<organism evidence="2 3">
    <name type="scientific">Pseudobacteroides cellulosolvens ATCC 35603 = DSM 2933</name>
    <dbReference type="NCBI Taxonomy" id="398512"/>
    <lineage>
        <taxon>Bacteria</taxon>
        <taxon>Bacillati</taxon>
        <taxon>Bacillota</taxon>
        <taxon>Clostridia</taxon>
        <taxon>Eubacteriales</taxon>
        <taxon>Oscillospiraceae</taxon>
        <taxon>Pseudobacteroides</taxon>
    </lineage>
</organism>
<dbReference type="Pfam" id="PF01261">
    <property type="entry name" value="AP_endonuc_2"/>
    <property type="match status" value="1"/>
</dbReference>
<comment type="caution">
    <text evidence="2">The sequence shown here is derived from an EMBL/GenBank/DDBJ whole genome shotgun (WGS) entry which is preliminary data.</text>
</comment>
<proteinExistence type="predicted"/>
<dbReference type="InterPro" id="IPR036237">
    <property type="entry name" value="Xyl_isomerase-like_sf"/>
</dbReference>
<keyword evidence="3" id="KW-1185">Reference proteome</keyword>
<dbReference type="OrthoDB" id="1900402at2"/>
<gene>
    <name evidence="2" type="ORF">Bccel_1651</name>
</gene>
<accession>A0A0L6JKS3</accession>
<dbReference type="eggNOG" id="ENOG5031H6P">
    <property type="taxonomic scope" value="Bacteria"/>
</dbReference>
<dbReference type="STRING" id="398512.Bccel_1651"/>